<dbReference type="STRING" id="621456.BJP26_15605"/>
<dbReference type="RefSeq" id="WP_052192542.1">
    <property type="nucleotide sequence ID" value="NZ_CP017578.1"/>
</dbReference>
<organism evidence="1 2">
    <name type="scientific">Sphingomonas melonis TY</name>
    <dbReference type="NCBI Taxonomy" id="621456"/>
    <lineage>
        <taxon>Bacteria</taxon>
        <taxon>Pseudomonadati</taxon>
        <taxon>Pseudomonadota</taxon>
        <taxon>Alphaproteobacteria</taxon>
        <taxon>Sphingomonadales</taxon>
        <taxon>Sphingomonadaceae</taxon>
        <taxon>Sphingomonas</taxon>
    </lineage>
</organism>
<sequence length="152" mass="16409">MADRVSVSITIGGKLPADRLPELYKLADFYGLSTEWGGEPLESVTSGEPLRLHAHEVQNGNIEDIEDFCCTNDLPFRTWSGGSPGSFSPEVRVWPGHGPRAIFSADDNESVVLTLQEYNALGDLAAIGEHFRLGGFKPPALSIVPGKPETDS</sequence>
<evidence type="ECO:0000313" key="2">
    <source>
        <dbReference type="Proteomes" id="UP000078460"/>
    </source>
</evidence>
<gene>
    <name evidence="1" type="ORF">AVM11_14240</name>
</gene>
<proteinExistence type="predicted"/>
<name>A0A175Y6T1_9SPHN</name>
<dbReference type="OrthoDB" id="7193356at2"/>
<dbReference type="KEGG" id="smy:BJP26_15605"/>
<protein>
    <submittedName>
        <fullName evidence="1">Uncharacterized protein</fullName>
    </submittedName>
</protein>
<dbReference type="EMBL" id="LQCK02000005">
    <property type="protein sequence ID" value="KZB96165.1"/>
    <property type="molecule type" value="Genomic_DNA"/>
</dbReference>
<comment type="caution">
    <text evidence="1">The sequence shown here is derived from an EMBL/GenBank/DDBJ whole genome shotgun (WGS) entry which is preliminary data.</text>
</comment>
<accession>A0A175Y6T1</accession>
<dbReference type="Proteomes" id="UP000078460">
    <property type="component" value="Unassembled WGS sequence"/>
</dbReference>
<reference evidence="1" key="1">
    <citation type="submission" date="2016-03" db="EMBL/GenBank/DDBJ databases">
        <title>Sphingomonas melonis TY, whole genome shotgun sequencing.</title>
        <authorList>
            <person name="Wang H."/>
            <person name="Zhu P."/>
        </authorList>
    </citation>
    <scope>NUCLEOTIDE SEQUENCE [LARGE SCALE GENOMIC DNA]</scope>
    <source>
        <strain evidence="1">TY</strain>
    </source>
</reference>
<evidence type="ECO:0000313" key="1">
    <source>
        <dbReference type="EMBL" id="KZB96165.1"/>
    </source>
</evidence>
<dbReference type="AlphaFoldDB" id="A0A175Y6T1"/>
<keyword evidence="2" id="KW-1185">Reference proteome</keyword>